<evidence type="ECO:0000259" key="1">
    <source>
        <dbReference type="PROSITE" id="PS50995"/>
    </source>
</evidence>
<dbReference type="Proteomes" id="UP000231553">
    <property type="component" value="Unassembled WGS sequence"/>
</dbReference>
<sequence>MSFEIEKEKDLADRGIAWWNTELPDLDTSGKEITGRLMRLGEMVGNRMSTVSAQFGVKYPTYAILATLRASGPPYALTPKTLQATLLVSSGGLSNQLARIEKQGFIRRVEDPSDGRGVRVELTEAGKALTDQAMPAQAAAEVDFIRMLSEDERATLEQLLRKMLLVNSIRHG</sequence>
<evidence type="ECO:0000313" key="3">
    <source>
        <dbReference type="Proteomes" id="UP000231553"/>
    </source>
</evidence>
<reference evidence="2 3" key="1">
    <citation type="journal article" date="2018" name="Int. J. Syst. Evol. Microbiol.">
        <title>Pseudooceanicola lipolyticus sp. nov., a marine alphaproteobacterium, reclassification of Oceanicola flagellatus as Pseudooceanicola flagellatus comb. nov. and emended description of the genus Pseudooceanicola.</title>
        <authorList>
            <person name="Huang M.-M."/>
            <person name="Guo L.-L."/>
            <person name="Wu Y.-H."/>
            <person name="Lai Q.-L."/>
            <person name="Shao Z.-Z."/>
            <person name="Wang C.-S."/>
            <person name="Wu M."/>
            <person name="Xu X.-W."/>
        </authorList>
    </citation>
    <scope>NUCLEOTIDE SEQUENCE [LARGE SCALE GENOMIC DNA]</scope>
    <source>
        <strain evidence="2 3">157</strain>
    </source>
</reference>
<dbReference type="PROSITE" id="PS50995">
    <property type="entry name" value="HTH_MARR_2"/>
    <property type="match status" value="1"/>
</dbReference>
<dbReference type="InterPro" id="IPR000835">
    <property type="entry name" value="HTH_MarR-typ"/>
</dbReference>
<dbReference type="EMBL" id="PGTB01000032">
    <property type="protein sequence ID" value="PJE36736.1"/>
    <property type="molecule type" value="Genomic_DNA"/>
</dbReference>
<dbReference type="InterPro" id="IPR036388">
    <property type="entry name" value="WH-like_DNA-bd_sf"/>
</dbReference>
<dbReference type="GO" id="GO:0006950">
    <property type="term" value="P:response to stress"/>
    <property type="evidence" value="ECO:0007669"/>
    <property type="project" value="TreeGrafter"/>
</dbReference>
<dbReference type="PANTHER" id="PTHR33164:SF104">
    <property type="entry name" value="TRANSCRIPTIONAL REGULATORY PROTEIN"/>
    <property type="match status" value="1"/>
</dbReference>
<dbReference type="InterPro" id="IPR039422">
    <property type="entry name" value="MarR/SlyA-like"/>
</dbReference>
<dbReference type="Gene3D" id="1.10.10.10">
    <property type="entry name" value="Winged helix-like DNA-binding domain superfamily/Winged helix DNA-binding domain"/>
    <property type="match status" value="1"/>
</dbReference>
<dbReference type="Pfam" id="PF12802">
    <property type="entry name" value="MarR_2"/>
    <property type="match status" value="1"/>
</dbReference>
<dbReference type="RefSeq" id="WP_100162470.1">
    <property type="nucleotide sequence ID" value="NZ_PGTB01000032.1"/>
</dbReference>
<dbReference type="InterPro" id="IPR036390">
    <property type="entry name" value="WH_DNA-bd_sf"/>
</dbReference>
<organism evidence="2 3">
    <name type="scientific">Pseudooceanicola lipolyticus</name>
    <dbReference type="NCBI Taxonomy" id="2029104"/>
    <lineage>
        <taxon>Bacteria</taxon>
        <taxon>Pseudomonadati</taxon>
        <taxon>Pseudomonadota</taxon>
        <taxon>Alphaproteobacteria</taxon>
        <taxon>Rhodobacterales</taxon>
        <taxon>Paracoccaceae</taxon>
        <taxon>Pseudooceanicola</taxon>
    </lineage>
</organism>
<proteinExistence type="predicted"/>
<dbReference type="GO" id="GO:0003700">
    <property type="term" value="F:DNA-binding transcription factor activity"/>
    <property type="evidence" value="ECO:0007669"/>
    <property type="project" value="InterPro"/>
</dbReference>
<gene>
    <name evidence="2" type="ORF">CVM52_10525</name>
</gene>
<dbReference type="SMART" id="SM00347">
    <property type="entry name" value="HTH_MARR"/>
    <property type="match status" value="1"/>
</dbReference>
<keyword evidence="3" id="KW-1185">Reference proteome</keyword>
<dbReference type="SUPFAM" id="SSF46785">
    <property type="entry name" value="Winged helix' DNA-binding domain"/>
    <property type="match status" value="1"/>
</dbReference>
<dbReference type="PANTHER" id="PTHR33164">
    <property type="entry name" value="TRANSCRIPTIONAL REGULATOR, MARR FAMILY"/>
    <property type="match status" value="1"/>
</dbReference>
<dbReference type="AlphaFoldDB" id="A0A2M8J1S4"/>
<comment type="caution">
    <text evidence="2">The sequence shown here is derived from an EMBL/GenBank/DDBJ whole genome shotgun (WGS) entry which is preliminary data.</text>
</comment>
<protein>
    <submittedName>
        <fullName evidence="2">MarR family transcriptional regulator</fullName>
    </submittedName>
</protein>
<dbReference type="OrthoDB" id="32523at2"/>
<evidence type="ECO:0000313" key="2">
    <source>
        <dbReference type="EMBL" id="PJE36736.1"/>
    </source>
</evidence>
<name>A0A2M8J1S4_9RHOB</name>
<accession>A0A2M8J1S4</accession>
<dbReference type="PRINTS" id="PR00598">
    <property type="entry name" value="HTHMARR"/>
</dbReference>
<feature type="domain" description="HTH marR-type" evidence="1">
    <location>
        <begin position="30"/>
        <end position="165"/>
    </location>
</feature>